<sequence length="235" mass="27245">MIPLPPLTALKSCQNKVFWTVAMPSSPPDQEDQDWVVAIKFLGRQLSLCSPHRDLRWTNIVTPLDFSENSNLMFSKRDQRFYLPAPGGNHLFSYDLNFKQVKNPNFHELQFRDLPELPQSKLELLYSCCRTEYLVESVSTGEHFLVRRRLFKEWAGLQDKAVHGLSRGGDDGRKKKHVLHRGHWRYLHLQPNSIYYIGHGFGIYDLSTGTTRLFRPPAGAPNQLTAPYWLSPFYI</sequence>
<dbReference type="PANTHER" id="PTHR44259">
    <property type="entry name" value="OS07G0183000 PROTEIN-RELATED"/>
    <property type="match status" value="1"/>
</dbReference>
<protein>
    <submittedName>
        <fullName evidence="1">Uncharacterized protein</fullName>
    </submittedName>
</protein>
<dbReference type="AlphaFoldDB" id="A0A8T2CKC2"/>
<gene>
    <name evidence="1" type="ORF">ISN44_As06g028380</name>
</gene>
<reference evidence="1 2" key="1">
    <citation type="submission" date="2020-12" db="EMBL/GenBank/DDBJ databases">
        <title>Concerted genomic and epigenomic changes stabilize Arabidopsis allopolyploids.</title>
        <authorList>
            <person name="Chen Z."/>
        </authorList>
    </citation>
    <scope>NUCLEOTIDE SEQUENCE [LARGE SCALE GENOMIC DNA]</scope>
    <source>
        <strain evidence="1">As9502</strain>
        <tissue evidence="1">Leaf</tissue>
    </source>
</reference>
<comment type="caution">
    <text evidence="1">The sequence shown here is derived from an EMBL/GenBank/DDBJ whole genome shotgun (WGS) entry which is preliminary data.</text>
</comment>
<accession>A0A8T2CKC2</accession>
<organism evidence="1 2">
    <name type="scientific">Arabidopsis suecica</name>
    <name type="common">Swedish thale-cress</name>
    <name type="synonym">Cardaminopsis suecica</name>
    <dbReference type="NCBI Taxonomy" id="45249"/>
    <lineage>
        <taxon>Eukaryota</taxon>
        <taxon>Viridiplantae</taxon>
        <taxon>Streptophyta</taxon>
        <taxon>Embryophyta</taxon>
        <taxon>Tracheophyta</taxon>
        <taxon>Spermatophyta</taxon>
        <taxon>Magnoliopsida</taxon>
        <taxon>eudicotyledons</taxon>
        <taxon>Gunneridae</taxon>
        <taxon>Pentapetalae</taxon>
        <taxon>rosids</taxon>
        <taxon>malvids</taxon>
        <taxon>Brassicales</taxon>
        <taxon>Brassicaceae</taxon>
        <taxon>Camelineae</taxon>
        <taxon>Arabidopsis</taxon>
    </lineage>
</organism>
<dbReference type="PANTHER" id="PTHR44259:SF89">
    <property type="entry name" value="DUF295 DOMAIN-CONTAINING PROTEIN-RELATED"/>
    <property type="match status" value="1"/>
</dbReference>
<keyword evidence="2" id="KW-1185">Reference proteome</keyword>
<evidence type="ECO:0000313" key="1">
    <source>
        <dbReference type="EMBL" id="KAG7598610.1"/>
    </source>
</evidence>
<dbReference type="Proteomes" id="UP000694251">
    <property type="component" value="Chromosome 6"/>
</dbReference>
<dbReference type="EMBL" id="JAEFBJ010000006">
    <property type="protein sequence ID" value="KAG7598610.1"/>
    <property type="molecule type" value="Genomic_DNA"/>
</dbReference>
<name>A0A8T2CKC2_ARASU</name>
<proteinExistence type="predicted"/>
<dbReference type="InterPro" id="IPR050942">
    <property type="entry name" value="F-box_BR-signaling"/>
</dbReference>
<evidence type="ECO:0000313" key="2">
    <source>
        <dbReference type="Proteomes" id="UP000694251"/>
    </source>
</evidence>
<dbReference type="OrthoDB" id="642536at2759"/>